<dbReference type="Pfam" id="PF01578">
    <property type="entry name" value="Cytochrom_C_asm"/>
    <property type="match status" value="1"/>
</dbReference>
<feature type="transmembrane region" description="Helical" evidence="6">
    <location>
        <begin position="176"/>
        <end position="201"/>
    </location>
</feature>
<feature type="transmembrane region" description="Helical" evidence="6">
    <location>
        <begin position="367"/>
        <end position="389"/>
    </location>
</feature>
<reference evidence="8 9" key="1">
    <citation type="submission" date="2024-07" db="EMBL/GenBank/DDBJ databases">
        <title>Characterization of a bacterium isolated from hydrolysated instant sea cucumber by whole-genome sequencing and metabolomics.</title>
        <authorList>
            <person name="Luo X."/>
            <person name="Zhang Z."/>
            <person name="Zheng Z."/>
            <person name="Zhang W."/>
            <person name="Ming T."/>
            <person name="Jiao L."/>
            <person name="Su X."/>
            <person name="Kong F."/>
            <person name="Xu J."/>
        </authorList>
    </citation>
    <scope>NUCLEOTIDE SEQUENCE [LARGE SCALE GENOMIC DNA]</scope>
    <source>
        <strain evidence="8 9">XL-2024</strain>
    </source>
</reference>
<feature type="transmembrane region" description="Helical" evidence="6">
    <location>
        <begin position="6"/>
        <end position="25"/>
    </location>
</feature>
<keyword evidence="5 6" id="KW-0472">Membrane</keyword>
<keyword evidence="3" id="KW-0201">Cytochrome c-type biogenesis</keyword>
<organism evidence="8 9">
    <name type="scientific">Lysinibacillus xylanilyticus</name>
    <dbReference type="NCBI Taxonomy" id="582475"/>
    <lineage>
        <taxon>Bacteria</taxon>
        <taxon>Bacillati</taxon>
        <taxon>Bacillota</taxon>
        <taxon>Bacilli</taxon>
        <taxon>Bacillales</taxon>
        <taxon>Bacillaceae</taxon>
        <taxon>Lysinibacillus</taxon>
    </lineage>
</organism>
<protein>
    <submittedName>
        <fullName evidence="8">C-type cytochrome biogenesis protein CcsB</fullName>
    </submittedName>
</protein>
<feature type="transmembrane region" description="Helical" evidence="6">
    <location>
        <begin position="338"/>
        <end position="355"/>
    </location>
</feature>
<dbReference type="InterPro" id="IPR017562">
    <property type="entry name" value="Cyt_c_biogenesis_CcsA"/>
</dbReference>
<feature type="transmembrane region" description="Helical" evidence="6">
    <location>
        <begin position="79"/>
        <end position="98"/>
    </location>
</feature>
<accession>A0ABV3VTR5</accession>
<evidence type="ECO:0000256" key="3">
    <source>
        <dbReference type="ARBA" id="ARBA00022748"/>
    </source>
</evidence>
<dbReference type="InterPro" id="IPR045062">
    <property type="entry name" value="Cyt_c_biogenesis_CcsA/CcmC"/>
</dbReference>
<proteinExistence type="predicted"/>
<dbReference type="NCBIfam" id="TIGR03144">
    <property type="entry name" value="cytochr_II_ccsB"/>
    <property type="match status" value="1"/>
</dbReference>
<evidence type="ECO:0000259" key="7">
    <source>
        <dbReference type="Pfam" id="PF01578"/>
    </source>
</evidence>
<evidence type="ECO:0000256" key="5">
    <source>
        <dbReference type="ARBA" id="ARBA00023136"/>
    </source>
</evidence>
<evidence type="ECO:0000256" key="4">
    <source>
        <dbReference type="ARBA" id="ARBA00022989"/>
    </source>
</evidence>
<evidence type="ECO:0000256" key="6">
    <source>
        <dbReference type="SAM" id="Phobius"/>
    </source>
</evidence>
<evidence type="ECO:0000313" key="8">
    <source>
        <dbReference type="EMBL" id="MEX3744296.1"/>
    </source>
</evidence>
<feature type="transmembrane region" description="Helical" evidence="6">
    <location>
        <begin position="141"/>
        <end position="164"/>
    </location>
</feature>
<name>A0ABV3VTR5_9BACI</name>
<comment type="subcellular location">
    <subcellularLocation>
        <location evidence="1">Membrane</location>
        <topology evidence="1">Multi-pass membrane protein</topology>
    </subcellularLocation>
</comment>
<comment type="caution">
    <text evidence="8">The sequence shown here is derived from an EMBL/GenBank/DDBJ whole genome shotgun (WGS) entry which is preliminary data.</text>
</comment>
<dbReference type="EMBL" id="JBFRHK010000002">
    <property type="protein sequence ID" value="MEX3744296.1"/>
    <property type="molecule type" value="Genomic_DNA"/>
</dbReference>
<feature type="transmembrane region" description="Helical" evidence="6">
    <location>
        <begin position="45"/>
        <end position="67"/>
    </location>
</feature>
<dbReference type="PANTHER" id="PTHR30071:SF1">
    <property type="entry name" value="CYTOCHROME B_B6 PROTEIN-RELATED"/>
    <property type="match status" value="1"/>
</dbReference>
<keyword evidence="4 6" id="KW-1133">Transmembrane helix</keyword>
<dbReference type="RefSeq" id="WP_368635312.1">
    <property type="nucleotide sequence ID" value="NZ_JBFRHK010000002.1"/>
</dbReference>
<feature type="domain" description="Cytochrome c assembly protein" evidence="7">
    <location>
        <begin position="266"/>
        <end position="390"/>
    </location>
</feature>
<gene>
    <name evidence="8" type="primary">ccsB</name>
    <name evidence="8" type="ORF">AB1300_04035</name>
</gene>
<dbReference type="PANTHER" id="PTHR30071">
    <property type="entry name" value="HEME EXPORTER PROTEIN C"/>
    <property type="match status" value="1"/>
</dbReference>
<feature type="transmembrane region" description="Helical" evidence="6">
    <location>
        <begin position="258"/>
        <end position="276"/>
    </location>
</feature>
<evidence type="ECO:0000256" key="2">
    <source>
        <dbReference type="ARBA" id="ARBA00022692"/>
    </source>
</evidence>
<sequence>MSLIDISGNLLFVAFIAYLVATLLFGGSIKQSNATGKNTDKWGKLAIIVTIIGFLSQLGYFITRWIYTGHAPVSNMFEFTTAFGMFIVAAFILIYFIYRLTALGLIALPVALLIIAYAAMFPNEVSPLVPSLQSHWLTIHVITAALGQSILAISAVAGLIYLLKVVDLKKPSKQRFWLEAVMFFLVVVIGFVVATSIFSAMGYESNYTYVDKEGTERQITYNMPPLFGMNEYKAVEEHGMSPLVEMPALINAKKLTTVVWSLLVGSILYLLIRLIARRRISAIFQPFVQRVNLHLVDEIGYRSVLIGFPVFTLGALIFAMIWAQQAWSRFWGWDPKEVWALITWLFYAAFLHLRLSKGWEGEKSAWLALIGFGIILFNLIAVNLIIAGLHSYAAS</sequence>
<dbReference type="InterPro" id="IPR002541">
    <property type="entry name" value="Cyt_c_assembly"/>
</dbReference>
<feature type="transmembrane region" description="Helical" evidence="6">
    <location>
        <begin position="299"/>
        <end position="323"/>
    </location>
</feature>
<evidence type="ECO:0000313" key="9">
    <source>
        <dbReference type="Proteomes" id="UP001558534"/>
    </source>
</evidence>
<keyword evidence="2 6" id="KW-0812">Transmembrane</keyword>
<feature type="transmembrane region" description="Helical" evidence="6">
    <location>
        <begin position="103"/>
        <end position="121"/>
    </location>
</feature>
<dbReference type="Proteomes" id="UP001558534">
    <property type="component" value="Unassembled WGS sequence"/>
</dbReference>
<evidence type="ECO:0000256" key="1">
    <source>
        <dbReference type="ARBA" id="ARBA00004141"/>
    </source>
</evidence>
<keyword evidence="9" id="KW-1185">Reference proteome</keyword>